<feature type="transmembrane region" description="Helical" evidence="10">
    <location>
        <begin position="187"/>
        <end position="211"/>
    </location>
</feature>
<feature type="transmembrane region" description="Helical" evidence="10">
    <location>
        <begin position="280"/>
        <end position="301"/>
    </location>
</feature>
<keyword evidence="4 10" id="KW-1003">Cell membrane</keyword>
<evidence type="ECO:0000256" key="2">
    <source>
        <dbReference type="ARBA" id="ARBA00007783"/>
    </source>
</evidence>
<keyword evidence="14" id="KW-1185">Reference proteome</keyword>
<dbReference type="RefSeq" id="WP_311861490.1">
    <property type="nucleotide sequence ID" value="NZ_JAUZVV010000001.1"/>
</dbReference>
<comment type="caution">
    <text evidence="10">Lacks conserved residue(s) required for the propagation of feature annotation.</text>
</comment>
<sequence length="311" mass="33782">MRPAERRLSGAAPHGQRDQRSTVTTSSVAGGDAAGAYAGLSVVGKRPPLSAYLTDAWRRRSFGVTLASNKLIASLLPNRLGVLWIVIKPLSLALIYGAIFHFVIAGPARPADFVLYVIVGVFVLEFFTNCFGAGAKAITGNSKLVQSIGFPRILLPFSVVIEQAMRMVPVVVLMVLLLIVFGETPRWSWLLIVPILLVMGIFNFGVALVVARLSVHARDVQQVIPIITRVLFYVSGIFFDVDGALRDFPTLLTIAHLIPTYDFISLSRAVLLDSYTAPTLAVVAAPVWAVVALVFGVVFFWRAEARYGLSD</sequence>
<comment type="subcellular location">
    <subcellularLocation>
        <location evidence="1">Cell inner membrane</location>
        <topology evidence="1">Multi-pass membrane protein</topology>
    </subcellularLocation>
    <subcellularLocation>
        <location evidence="10">Cell membrane</location>
        <topology evidence="10">Multi-pass membrane protein</topology>
    </subcellularLocation>
</comment>
<evidence type="ECO:0000256" key="4">
    <source>
        <dbReference type="ARBA" id="ARBA00022475"/>
    </source>
</evidence>
<reference evidence="13 14" key="1">
    <citation type="submission" date="2023-08" db="EMBL/GenBank/DDBJ databases">
        <title>Microbacterium aquilitoris sp. nov. and Microbacterium gwkjibeachense sp. nov., isolated from beach.</title>
        <authorList>
            <person name="Lee S.D."/>
            <person name="Yang H."/>
            <person name="Kim I."/>
        </authorList>
    </citation>
    <scope>NUCLEOTIDE SEQUENCE [LARGE SCALE GENOMIC DNA]</scope>
    <source>
        <strain evidence="13 14">KSW4-11</strain>
    </source>
</reference>
<dbReference type="PROSITE" id="PS51012">
    <property type="entry name" value="ABC_TM2"/>
    <property type="match status" value="1"/>
</dbReference>
<feature type="transmembrane region" description="Helical" evidence="10">
    <location>
        <begin position="113"/>
        <end position="132"/>
    </location>
</feature>
<evidence type="ECO:0000259" key="12">
    <source>
        <dbReference type="PROSITE" id="PS51012"/>
    </source>
</evidence>
<evidence type="ECO:0000256" key="8">
    <source>
        <dbReference type="ARBA" id="ARBA00023136"/>
    </source>
</evidence>
<keyword evidence="5" id="KW-0997">Cell inner membrane</keyword>
<evidence type="ECO:0000256" key="9">
    <source>
        <dbReference type="ARBA" id="ARBA00023251"/>
    </source>
</evidence>
<comment type="caution">
    <text evidence="13">The sequence shown here is derived from an EMBL/GenBank/DDBJ whole genome shotgun (WGS) entry which is preliminary data.</text>
</comment>
<comment type="similarity">
    <text evidence="2 10">Belongs to the ABC-2 integral membrane protein family.</text>
</comment>
<keyword evidence="3 10" id="KW-0813">Transport</keyword>
<accession>A0ABU3GA05</accession>
<evidence type="ECO:0000313" key="13">
    <source>
        <dbReference type="EMBL" id="MDT3316657.1"/>
    </source>
</evidence>
<evidence type="ECO:0000256" key="7">
    <source>
        <dbReference type="ARBA" id="ARBA00022989"/>
    </source>
</evidence>
<dbReference type="PANTHER" id="PTHR30413">
    <property type="entry name" value="INNER MEMBRANE TRANSPORT PERMEASE"/>
    <property type="match status" value="1"/>
</dbReference>
<keyword evidence="6 10" id="KW-0812">Transmembrane</keyword>
<keyword evidence="7 10" id="KW-1133">Transmembrane helix</keyword>
<organism evidence="13 14">
    <name type="scientific">Microbacterium gawkjiense</name>
    <dbReference type="NCBI Taxonomy" id="3067309"/>
    <lineage>
        <taxon>Bacteria</taxon>
        <taxon>Bacillati</taxon>
        <taxon>Actinomycetota</taxon>
        <taxon>Actinomycetes</taxon>
        <taxon>Micrococcales</taxon>
        <taxon>Microbacteriaceae</taxon>
        <taxon>Microbacterium</taxon>
    </lineage>
</organism>
<dbReference type="Proteomes" id="UP001251849">
    <property type="component" value="Unassembled WGS sequence"/>
</dbReference>
<evidence type="ECO:0000256" key="1">
    <source>
        <dbReference type="ARBA" id="ARBA00004429"/>
    </source>
</evidence>
<evidence type="ECO:0000256" key="10">
    <source>
        <dbReference type="RuleBase" id="RU361157"/>
    </source>
</evidence>
<protein>
    <recommendedName>
        <fullName evidence="10">Transport permease protein</fullName>
    </recommendedName>
</protein>
<dbReference type="InterPro" id="IPR000412">
    <property type="entry name" value="ABC_2_transport"/>
</dbReference>
<feature type="transmembrane region" description="Helical" evidence="10">
    <location>
        <begin position="80"/>
        <end position="107"/>
    </location>
</feature>
<evidence type="ECO:0000256" key="3">
    <source>
        <dbReference type="ARBA" id="ARBA00022448"/>
    </source>
</evidence>
<feature type="transmembrane region" description="Helical" evidence="10">
    <location>
        <begin position="153"/>
        <end position="181"/>
    </location>
</feature>
<evidence type="ECO:0000256" key="5">
    <source>
        <dbReference type="ARBA" id="ARBA00022519"/>
    </source>
</evidence>
<evidence type="ECO:0000256" key="11">
    <source>
        <dbReference type="SAM" id="MobiDB-lite"/>
    </source>
</evidence>
<feature type="region of interest" description="Disordered" evidence="11">
    <location>
        <begin position="1"/>
        <end position="27"/>
    </location>
</feature>
<proteinExistence type="inferred from homology"/>
<feature type="domain" description="ABC transmembrane type-2" evidence="12">
    <location>
        <begin position="80"/>
        <end position="303"/>
    </location>
</feature>
<evidence type="ECO:0000313" key="14">
    <source>
        <dbReference type="Proteomes" id="UP001251849"/>
    </source>
</evidence>
<dbReference type="InterPro" id="IPR047817">
    <property type="entry name" value="ABC2_TM_bact-type"/>
</dbReference>
<keyword evidence="8 10" id="KW-0472">Membrane</keyword>
<dbReference type="EMBL" id="JAUZVV010000001">
    <property type="protein sequence ID" value="MDT3316657.1"/>
    <property type="molecule type" value="Genomic_DNA"/>
</dbReference>
<gene>
    <name evidence="13" type="ORF">Q9S71_07445</name>
</gene>
<dbReference type="InterPro" id="IPR013525">
    <property type="entry name" value="ABC2_TM"/>
</dbReference>
<dbReference type="Pfam" id="PF01061">
    <property type="entry name" value="ABC2_membrane"/>
    <property type="match status" value="1"/>
</dbReference>
<dbReference type="PRINTS" id="PR00164">
    <property type="entry name" value="ABC2TRNSPORT"/>
</dbReference>
<name>A0ABU3GA05_9MICO</name>
<dbReference type="PANTHER" id="PTHR30413:SF8">
    <property type="entry name" value="TRANSPORT PERMEASE PROTEIN"/>
    <property type="match status" value="1"/>
</dbReference>
<keyword evidence="9" id="KW-0046">Antibiotic resistance</keyword>
<evidence type="ECO:0000256" key="6">
    <source>
        <dbReference type="ARBA" id="ARBA00022692"/>
    </source>
</evidence>